<evidence type="ECO:0000256" key="1">
    <source>
        <dbReference type="SAM" id="MobiDB-lite"/>
    </source>
</evidence>
<evidence type="ECO:0000313" key="4">
    <source>
        <dbReference type="Proteomes" id="UP000013827"/>
    </source>
</evidence>
<accession>A0A0D3KSL9</accession>
<organism evidence="3 4">
    <name type="scientific">Emiliania huxleyi (strain CCMP1516)</name>
    <dbReference type="NCBI Taxonomy" id="280463"/>
    <lineage>
        <taxon>Eukaryota</taxon>
        <taxon>Haptista</taxon>
        <taxon>Haptophyta</taxon>
        <taxon>Prymnesiophyceae</taxon>
        <taxon>Isochrysidales</taxon>
        <taxon>Noelaerhabdaceae</taxon>
        <taxon>Emiliania</taxon>
    </lineage>
</organism>
<dbReference type="STRING" id="2903.R1FYX2"/>
<dbReference type="PaxDb" id="2903-EOD38754"/>
<protein>
    <recommendedName>
        <fullName evidence="2">GST C-terminal domain-containing protein</fullName>
    </recommendedName>
</protein>
<dbReference type="InterPro" id="IPR036249">
    <property type="entry name" value="Thioredoxin-like_sf"/>
</dbReference>
<dbReference type="InterPro" id="IPR040079">
    <property type="entry name" value="Glutathione_S-Trfase"/>
</dbReference>
<dbReference type="GO" id="GO:0005737">
    <property type="term" value="C:cytoplasm"/>
    <property type="evidence" value="ECO:0007669"/>
    <property type="project" value="TreeGrafter"/>
</dbReference>
<dbReference type="SUPFAM" id="SSF47616">
    <property type="entry name" value="GST C-terminal domain-like"/>
    <property type="match status" value="1"/>
</dbReference>
<dbReference type="InterPro" id="IPR010987">
    <property type="entry name" value="Glutathione-S-Trfase_C-like"/>
</dbReference>
<keyword evidence="4" id="KW-1185">Reference proteome</keyword>
<dbReference type="eggNOG" id="KOG0406">
    <property type="taxonomic scope" value="Eukaryota"/>
</dbReference>
<dbReference type="CDD" id="cd00570">
    <property type="entry name" value="GST_N_family"/>
    <property type="match status" value="1"/>
</dbReference>
<dbReference type="SUPFAM" id="SSF52833">
    <property type="entry name" value="Thioredoxin-like"/>
    <property type="match status" value="1"/>
</dbReference>
<feature type="region of interest" description="Disordered" evidence="1">
    <location>
        <begin position="417"/>
        <end position="437"/>
    </location>
</feature>
<reference evidence="3" key="2">
    <citation type="submission" date="2024-10" db="UniProtKB">
        <authorList>
            <consortium name="EnsemblProtists"/>
        </authorList>
    </citation>
    <scope>IDENTIFICATION</scope>
</reference>
<dbReference type="InterPro" id="IPR050983">
    <property type="entry name" value="GST_Omega/HSP26"/>
</dbReference>
<dbReference type="InterPro" id="IPR036282">
    <property type="entry name" value="Glutathione-S-Trfase_C_sf"/>
</dbReference>
<dbReference type="EnsemblProtists" id="EOD38754">
    <property type="protein sequence ID" value="EOD38754"/>
    <property type="gene ID" value="EMIHUDRAFT_224152"/>
</dbReference>
<evidence type="ECO:0000313" key="3">
    <source>
        <dbReference type="EnsemblProtists" id="EOD38754"/>
    </source>
</evidence>
<dbReference type="PROSITE" id="PS50405">
    <property type="entry name" value="GST_CTER"/>
    <property type="match status" value="1"/>
</dbReference>
<sequence>MRHKEPNPLSLDDGLSASSMLLARGHSCRGAFSSASDILAAEQPTLLDPVLAPCPASPSGLTLFRERHGWCPYSEKVWLALELKGLAYKTVLIDNMGGGRPDWYRGQTPQIQWADGRTQGESMDIVKALDAEYPASRPLYPPEGASMSSVAQMISAFRQSFPSNARPSSRAAYLFSYSGPLSRSDFEKALDATEKLLAQHDEGPFFVGRELSAADVSWAPFLERYAAQLPCLHDGLLPRDASRWPRLAEWYAAMDEVPEYACRVKGDGESWGRVLTMQGYGNAGNAPQTTGYRQSTGAGAVDLWEAYAGHRPHVAPSPAEEAAARIVSNRAAIAADALARKMGAGGHGASKAPYTADQVDEGLRTVVGCLLGDEEGKAGGGGLAASLASHLVGRMCVPRDMGTPAGFELRRLARELGAEEEQGDAASSGLRKSPKCD</sequence>
<dbReference type="Gene3D" id="1.20.1050.10">
    <property type="match status" value="1"/>
</dbReference>
<dbReference type="Pfam" id="PF13410">
    <property type="entry name" value="GST_C_2"/>
    <property type="match status" value="1"/>
</dbReference>
<dbReference type="PANTHER" id="PTHR43968:SF14">
    <property type="entry name" value="GLUTATHIONE S-TRANSFERASE"/>
    <property type="match status" value="1"/>
</dbReference>
<dbReference type="HOGENOM" id="CLU_584639_0_0_1"/>
<dbReference type="Proteomes" id="UP000013827">
    <property type="component" value="Unassembled WGS sequence"/>
</dbReference>
<reference evidence="4" key="1">
    <citation type="journal article" date="2013" name="Nature">
        <title>Pan genome of the phytoplankton Emiliania underpins its global distribution.</title>
        <authorList>
            <person name="Read B.A."/>
            <person name="Kegel J."/>
            <person name="Klute M.J."/>
            <person name="Kuo A."/>
            <person name="Lefebvre S.C."/>
            <person name="Maumus F."/>
            <person name="Mayer C."/>
            <person name="Miller J."/>
            <person name="Monier A."/>
            <person name="Salamov A."/>
            <person name="Young J."/>
            <person name="Aguilar M."/>
            <person name="Claverie J.M."/>
            <person name="Frickenhaus S."/>
            <person name="Gonzalez K."/>
            <person name="Herman E.K."/>
            <person name="Lin Y.C."/>
            <person name="Napier J."/>
            <person name="Ogata H."/>
            <person name="Sarno A.F."/>
            <person name="Shmutz J."/>
            <person name="Schroeder D."/>
            <person name="de Vargas C."/>
            <person name="Verret F."/>
            <person name="von Dassow P."/>
            <person name="Valentin K."/>
            <person name="Van de Peer Y."/>
            <person name="Wheeler G."/>
            <person name="Dacks J.B."/>
            <person name="Delwiche C.F."/>
            <person name="Dyhrman S.T."/>
            <person name="Glockner G."/>
            <person name="John U."/>
            <person name="Richards T."/>
            <person name="Worden A.Z."/>
            <person name="Zhang X."/>
            <person name="Grigoriev I.V."/>
            <person name="Allen A.E."/>
            <person name="Bidle K."/>
            <person name="Borodovsky M."/>
            <person name="Bowler C."/>
            <person name="Brownlee C."/>
            <person name="Cock J.M."/>
            <person name="Elias M."/>
            <person name="Gladyshev V.N."/>
            <person name="Groth M."/>
            <person name="Guda C."/>
            <person name="Hadaegh A."/>
            <person name="Iglesias-Rodriguez M.D."/>
            <person name="Jenkins J."/>
            <person name="Jones B.M."/>
            <person name="Lawson T."/>
            <person name="Leese F."/>
            <person name="Lindquist E."/>
            <person name="Lobanov A."/>
            <person name="Lomsadze A."/>
            <person name="Malik S.B."/>
            <person name="Marsh M.E."/>
            <person name="Mackinder L."/>
            <person name="Mock T."/>
            <person name="Mueller-Roeber B."/>
            <person name="Pagarete A."/>
            <person name="Parker M."/>
            <person name="Probert I."/>
            <person name="Quesneville H."/>
            <person name="Raines C."/>
            <person name="Rensing S.A."/>
            <person name="Riano-Pachon D.M."/>
            <person name="Richier S."/>
            <person name="Rokitta S."/>
            <person name="Shiraiwa Y."/>
            <person name="Soanes D.M."/>
            <person name="van der Giezen M."/>
            <person name="Wahlund T.M."/>
            <person name="Williams B."/>
            <person name="Wilson W."/>
            <person name="Wolfe G."/>
            <person name="Wurch L.L."/>
        </authorList>
    </citation>
    <scope>NUCLEOTIDE SEQUENCE</scope>
</reference>
<feature type="domain" description="GST C-terminal" evidence="2">
    <location>
        <begin position="140"/>
        <end position="274"/>
    </location>
</feature>
<dbReference type="InterPro" id="IPR004045">
    <property type="entry name" value="Glutathione_S-Trfase_N"/>
</dbReference>
<name>A0A0D3KSL9_EMIH1</name>
<dbReference type="PANTHER" id="PTHR43968">
    <property type="match status" value="1"/>
</dbReference>
<evidence type="ECO:0000259" key="2">
    <source>
        <dbReference type="PROSITE" id="PS50405"/>
    </source>
</evidence>
<dbReference type="RefSeq" id="XP_005791183.1">
    <property type="nucleotide sequence ID" value="XM_005791126.1"/>
</dbReference>
<proteinExistence type="predicted"/>
<dbReference type="SFLD" id="SFLDS00019">
    <property type="entry name" value="Glutathione_Transferase_(cytos"/>
    <property type="match status" value="1"/>
</dbReference>
<dbReference type="OMA" id="RERHGWC"/>
<dbReference type="Gene3D" id="3.40.30.10">
    <property type="entry name" value="Glutaredoxin"/>
    <property type="match status" value="1"/>
</dbReference>
<dbReference type="Pfam" id="PF13409">
    <property type="entry name" value="GST_N_2"/>
    <property type="match status" value="1"/>
</dbReference>
<dbReference type="KEGG" id="ehx:EMIHUDRAFT_224152"/>
<dbReference type="AlphaFoldDB" id="A0A0D3KSL9"/>
<dbReference type="GeneID" id="17284024"/>